<name>A0A836CGW0_9STRA</name>
<dbReference type="Proteomes" id="UP000664859">
    <property type="component" value="Unassembled WGS sequence"/>
</dbReference>
<dbReference type="EMBL" id="JAFCMP010000132">
    <property type="protein sequence ID" value="KAG5185457.1"/>
    <property type="molecule type" value="Genomic_DNA"/>
</dbReference>
<comment type="caution">
    <text evidence="1">The sequence shown here is derived from an EMBL/GenBank/DDBJ whole genome shotgun (WGS) entry which is preliminary data.</text>
</comment>
<sequence>MPDVVLPQHFIALTLDVRDIRCQLAPKLTSGILKRCGFAVQTSQTSACLAHIQFCDMLAPLRAIAVLRGLRSLQLAGWDPQVDVASLPPALKHLDTQKGATGESLIPGPRSTLGRLSRHLRTLDNVEHATCFDRTLGPLLAGFSSCAWVLDLSASAAFDHPLAPLQPALPMRAAHLARSFNPPPALKTLELHIGVCTHPLQLPPTLTCLYVGGSYVHPLSQLPQARGVVPGTYAAAPAQELSVPLIFEAARLANTLVDVVTLR</sequence>
<protein>
    <submittedName>
        <fullName evidence="1">Uncharacterized protein</fullName>
    </submittedName>
</protein>
<accession>A0A836CGW0</accession>
<organism evidence="1 2">
    <name type="scientific">Tribonema minus</name>
    <dbReference type="NCBI Taxonomy" id="303371"/>
    <lineage>
        <taxon>Eukaryota</taxon>
        <taxon>Sar</taxon>
        <taxon>Stramenopiles</taxon>
        <taxon>Ochrophyta</taxon>
        <taxon>PX clade</taxon>
        <taxon>Xanthophyceae</taxon>
        <taxon>Tribonematales</taxon>
        <taxon>Tribonemataceae</taxon>
        <taxon>Tribonema</taxon>
    </lineage>
</organism>
<keyword evidence="2" id="KW-1185">Reference proteome</keyword>
<evidence type="ECO:0000313" key="1">
    <source>
        <dbReference type="EMBL" id="KAG5185457.1"/>
    </source>
</evidence>
<reference evidence="1" key="1">
    <citation type="submission" date="2021-02" db="EMBL/GenBank/DDBJ databases">
        <title>First Annotated Genome of the Yellow-green Alga Tribonema minus.</title>
        <authorList>
            <person name="Mahan K.M."/>
        </authorList>
    </citation>
    <scope>NUCLEOTIDE SEQUENCE</scope>
    <source>
        <strain evidence="1">UTEX B ZZ1240</strain>
    </source>
</reference>
<dbReference type="AlphaFoldDB" id="A0A836CGW0"/>
<proteinExistence type="predicted"/>
<gene>
    <name evidence="1" type="ORF">JKP88DRAFT_289276</name>
</gene>
<evidence type="ECO:0000313" key="2">
    <source>
        <dbReference type="Proteomes" id="UP000664859"/>
    </source>
</evidence>